<proteinExistence type="predicted"/>
<name>A0A8H4ASJ5_GIGMA</name>
<evidence type="ECO:0000313" key="2">
    <source>
        <dbReference type="EMBL" id="KAF0527913.1"/>
    </source>
</evidence>
<dbReference type="AlphaFoldDB" id="A0A8H4ASJ5"/>
<dbReference type="Proteomes" id="UP000439903">
    <property type="component" value="Unassembled WGS sequence"/>
</dbReference>
<evidence type="ECO:0000256" key="1">
    <source>
        <dbReference type="SAM" id="MobiDB-lite"/>
    </source>
</evidence>
<reference evidence="2 3" key="1">
    <citation type="journal article" date="2019" name="Environ. Microbiol.">
        <title>At the nexus of three kingdoms: the genome of the mycorrhizal fungus Gigaspora margarita provides insights into plant, endobacterial and fungal interactions.</title>
        <authorList>
            <person name="Venice F."/>
            <person name="Ghignone S."/>
            <person name="Salvioli di Fossalunga A."/>
            <person name="Amselem J."/>
            <person name="Novero M."/>
            <person name="Xianan X."/>
            <person name="Sedzielewska Toro K."/>
            <person name="Morin E."/>
            <person name="Lipzen A."/>
            <person name="Grigoriev I.V."/>
            <person name="Henrissat B."/>
            <person name="Martin F.M."/>
            <person name="Bonfante P."/>
        </authorList>
    </citation>
    <scope>NUCLEOTIDE SEQUENCE [LARGE SCALE GENOMIC DNA]</scope>
    <source>
        <strain evidence="2 3">BEG34</strain>
    </source>
</reference>
<comment type="caution">
    <text evidence="2">The sequence shown here is derived from an EMBL/GenBank/DDBJ whole genome shotgun (WGS) entry which is preliminary data.</text>
</comment>
<accession>A0A8H4ASJ5</accession>
<keyword evidence="3" id="KW-1185">Reference proteome</keyword>
<dbReference type="EMBL" id="WTPW01000272">
    <property type="protein sequence ID" value="KAF0527913.1"/>
    <property type="molecule type" value="Genomic_DNA"/>
</dbReference>
<feature type="compositionally biased region" description="Basic and acidic residues" evidence="1">
    <location>
        <begin position="61"/>
        <end position="74"/>
    </location>
</feature>
<organism evidence="2 3">
    <name type="scientific">Gigaspora margarita</name>
    <dbReference type="NCBI Taxonomy" id="4874"/>
    <lineage>
        <taxon>Eukaryota</taxon>
        <taxon>Fungi</taxon>
        <taxon>Fungi incertae sedis</taxon>
        <taxon>Mucoromycota</taxon>
        <taxon>Glomeromycotina</taxon>
        <taxon>Glomeromycetes</taxon>
        <taxon>Diversisporales</taxon>
        <taxon>Gigasporaceae</taxon>
        <taxon>Gigaspora</taxon>
    </lineage>
</organism>
<feature type="compositionally biased region" description="Basic and acidic residues" evidence="1">
    <location>
        <begin position="30"/>
        <end position="43"/>
    </location>
</feature>
<sequence length="74" mass="8693">MVFKTVLSLRRKLKTSVKGKENVPSNQVNERIKEKRSQNEQKKQQSYKRKTGVRINNNDASKNKEDLIKSFIDD</sequence>
<evidence type="ECO:0000313" key="3">
    <source>
        <dbReference type="Proteomes" id="UP000439903"/>
    </source>
</evidence>
<protein>
    <submittedName>
        <fullName evidence="2">Uncharacterized protein</fullName>
    </submittedName>
</protein>
<gene>
    <name evidence="2" type="ORF">F8M41_013370</name>
</gene>
<feature type="region of interest" description="Disordered" evidence="1">
    <location>
        <begin position="13"/>
        <end position="74"/>
    </location>
</feature>